<reference evidence="1" key="1">
    <citation type="submission" date="2020-08" db="EMBL/GenBank/DDBJ databases">
        <title>Genome public.</title>
        <authorList>
            <person name="Liu C."/>
            <person name="Sun Q."/>
        </authorList>
    </citation>
    <scope>NUCLEOTIDE SEQUENCE</scope>
    <source>
        <strain evidence="1">BX21</strain>
    </source>
</reference>
<comment type="caution">
    <text evidence="1">The sequence shown here is derived from an EMBL/GenBank/DDBJ whole genome shotgun (WGS) entry which is preliminary data.</text>
</comment>
<protein>
    <submittedName>
        <fullName evidence="1">HAD family phosphatase</fullName>
    </submittedName>
</protein>
<dbReference type="EMBL" id="JACRTG010000011">
    <property type="protein sequence ID" value="MBC8587424.1"/>
    <property type="molecule type" value="Genomic_DNA"/>
</dbReference>
<dbReference type="Proteomes" id="UP000601171">
    <property type="component" value="Unassembled WGS sequence"/>
</dbReference>
<proteinExistence type="predicted"/>
<dbReference type="GO" id="GO:0016791">
    <property type="term" value="F:phosphatase activity"/>
    <property type="evidence" value="ECO:0007669"/>
    <property type="project" value="UniProtKB-ARBA"/>
</dbReference>
<dbReference type="InterPro" id="IPR036412">
    <property type="entry name" value="HAD-like_sf"/>
</dbReference>
<dbReference type="SUPFAM" id="SSF56784">
    <property type="entry name" value="HAD-like"/>
    <property type="match status" value="1"/>
</dbReference>
<organism evidence="1 2">
    <name type="scientific">Paratissierella segnis</name>
    <dbReference type="NCBI Taxonomy" id="2763679"/>
    <lineage>
        <taxon>Bacteria</taxon>
        <taxon>Bacillati</taxon>
        <taxon>Bacillota</taxon>
        <taxon>Tissierellia</taxon>
        <taxon>Tissierellales</taxon>
        <taxon>Tissierellaceae</taxon>
        <taxon>Paratissierella</taxon>
    </lineage>
</organism>
<dbReference type="SFLD" id="SFLDS00003">
    <property type="entry name" value="Haloacid_Dehalogenase"/>
    <property type="match status" value="1"/>
</dbReference>
<dbReference type="SFLD" id="SFLDG01140">
    <property type="entry name" value="C2.B:_Phosphomannomutase_and_P"/>
    <property type="match status" value="1"/>
</dbReference>
<dbReference type="SFLD" id="SFLDG01144">
    <property type="entry name" value="C2.B.4:_PGP_Like"/>
    <property type="match status" value="1"/>
</dbReference>
<accession>A0A926EW70</accession>
<dbReference type="GO" id="GO:0005829">
    <property type="term" value="C:cytosol"/>
    <property type="evidence" value="ECO:0007669"/>
    <property type="project" value="TreeGrafter"/>
</dbReference>
<name>A0A926EW70_9FIRM</name>
<dbReference type="AlphaFoldDB" id="A0A926EW70"/>
<dbReference type="RefSeq" id="WP_262428884.1">
    <property type="nucleotide sequence ID" value="NZ_JACRTG010000011.1"/>
</dbReference>
<dbReference type="Pfam" id="PF08282">
    <property type="entry name" value="Hydrolase_3"/>
    <property type="match status" value="1"/>
</dbReference>
<keyword evidence="2" id="KW-1185">Reference proteome</keyword>
<dbReference type="InterPro" id="IPR023214">
    <property type="entry name" value="HAD_sf"/>
</dbReference>
<dbReference type="GO" id="GO:0000287">
    <property type="term" value="F:magnesium ion binding"/>
    <property type="evidence" value="ECO:0007669"/>
    <property type="project" value="TreeGrafter"/>
</dbReference>
<dbReference type="NCBIfam" id="TIGR00099">
    <property type="entry name" value="Cof-subfamily"/>
    <property type="match status" value="1"/>
</dbReference>
<evidence type="ECO:0000313" key="1">
    <source>
        <dbReference type="EMBL" id="MBC8587424.1"/>
    </source>
</evidence>
<dbReference type="InterPro" id="IPR006379">
    <property type="entry name" value="HAD-SF_hydro_IIB"/>
</dbReference>
<evidence type="ECO:0000313" key="2">
    <source>
        <dbReference type="Proteomes" id="UP000601171"/>
    </source>
</evidence>
<dbReference type="PANTHER" id="PTHR10000">
    <property type="entry name" value="PHOSPHOSERINE PHOSPHATASE"/>
    <property type="match status" value="1"/>
</dbReference>
<dbReference type="InterPro" id="IPR000150">
    <property type="entry name" value="Cof"/>
</dbReference>
<dbReference type="PANTHER" id="PTHR10000:SF8">
    <property type="entry name" value="HAD SUPERFAMILY HYDROLASE-LIKE, TYPE 3"/>
    <property type="match status" value="1"/>
</dbReference>
<dbReference type="Gene3D" id="3.30.1240.10">
    <property type="match status" value="1"/>
</dbReference>
<sequence length="262" mass="30305">MIKLIVSDMDGTLLDGEGCLNDEFFSLFKELRERNIKFAAASGRQYYQLYNLFEPISDELLYIAENGTLVVYKGEELYANSIDKSIVFSFVEDALKIEDIYIVLCGKKSAYINTKDEFFLKETMKYYHNYQIVENFNDVKDDILKIAIFDLKGSGVNSKKILCDKWENELQLVDSTPTWLDIYNMGINKGKAVDMIQRKFGIEKKDTMIFGDFYNDIEMLKEGYHSYAMDNSPEEIKRAANFIANSNEDNGVLEIIKEKVLK</sequence>
<dbReference type="NCBIfam" id="TIGR01484">
    <property type="entry name" value="HAD-SF-IIB"/>
    <property type="match status" value="1"/>
</dbReference>
<dbReference type="CDD" id="cd07518">
    <property type="entry name" value="HAD_YbiV-Like"/>
    <property type="match status" value="1"/>
</dbReference>
<dbReference type="Gene3D" id="3.40.50.1000">
    <property type="entry name" value="HAD superfamily/HAD-like"/>
    <property type="match status" value="1"/>
</dbReference>
<gene>
    <name evidence="1" type="ORF">H8707_04120</name>
</gene>